<accession>A0ABD0SD59</accession>
<dbReference type="InterPro" id="IPR036188">
    <property type="entry name" value="FAD/NAD-bd_sf"/>
</dbReference>
<evidence type="ECO:0000313" key="8">
    <source>
        <dbReference type="Proteomes" id="UP001549921"/>
    </source>
</evidence>
<comment type="cofactor">
    <cofactor evidence="1 5">
        <name>FAD</name>
        <dbReference type="ChEBI" id="CHEBI:57692"/>
    </cofactor>
</comment>
<evidence type="ECO:0000256" key="3">
    <source>
        <dbReference type="ARBA" id="ARBA00022630"/>
    </source>
</evidence>
<evidence type="ECO:0000256" key="5">
    <source>
        <dbReference type="PIRSR" id="PIRSR000137-2"/>
    </source>
</evidence>
<keyword evidence="4 5" id="KW-0274">FAD</keyword>
<sequence>MELATGISTIQAFQSSLSVLTALQLTAYKYPPPASFDVNLNFDYVVVGAGTAGAVLAARLSENPDITVALIEAGGDPPLEAEYAGLFPLEIKMEYDYNFLGENDNFSCQHAQRKVPQMTSGKLLGGTTGVMHLNYFRGDPQDYNRWAEISGDDSWKYDNLFPYFIKMERMEDPEILNSETANLHGTEGPLRITREPNAMNKPYIKSFEEIGLGYNLDTNNNKTLGVTDSFLMISSDGTRQDTAECYLSPARDRKNLYVYKQTVVTKIIFDDDKIAIGVEAFTPDNQTVTFKVKKEVIVSAGAIKSPQILMLSGIGPQDHLKELDISVISDLPVGQNLRDRPGVALVYKMQASNETVPPADPRMFPVPHTFSFKAMDESQNVPDFQAVNLVFPHDQLGLTMISAFVVKYEDAISKKFIEANTGHELLMSILSNGYPKSTGQVLLKSTNPLEDPKIHLGLFSNSSDVEDMGEYLKYYSQIRETTYFKDVGAEFVKLDLPECEDLEFGSLDYWKCYAVGMSVPFWQSMSTCSMGSVVDSELKVKGVQNLRVVDASAVPYFTSGKPIAAIMVMAEKVADLIKQSQ</sequence>
<dbReference type="InterPro" id="IPR007867">
    <property type="entry name" value="GMC_OxRtase_C"/>
</dbReference>
<dbReference type="PROSITE" id="PS00624">
    <property type="entry name" value="GMC_OXRED_2"/>
    <property type="match status" value="1"/>
</dbReference>
<dbReference type="AlphaFoldDB" id="A0ABD0SD59"/>
<feature type="binding site" evidence="5">
    <location>
        <position position="264"/>
    </location>
    <ligand>
        <name>FAD</name>
        <dbReference type="ChEBI" id="CHEBI:57692"/>
    </ligand>
</feature>
<comment type="similarity">
    <text evidence="2">Belongs to the GMC oxidoreductase family.</text>
</comment>
<dbReference type="Proteomes" id="UP001549921">
    <property type="component" value="Unassembled WGS sequence"/>
</dbReference>
<dbReference type="Pfam" id="PF05199">
    <property type="entry name" value="GMC_oxred_C"/>
    <property type="match status" value="1"/>
</dbReference>
<proteinExistence type="inferred from homology"/>
<dbReference type="Pfam" id="PF00732">
    <property type="entry name" value="GMC_oxred_N"/>
    <property type="match status" value="1"/>
</dbReference>
<protein>
    <recommendedName>
        <fullName evidence="6">Glucose-methanol-choline oxidoreductase N-terminal domain-containing protein</fullName>
    </recommendedName>
</protein>
<dbReference type="SUPFAM" id="SSF54373">
    <property type="entry name" value="FAD-linked reductases, C-terminal domain"/>
    <property type="match status" value="1"/>
</dbReference>
<dbReference type="Gene3D" id="3.30.560.10">
    <property type="entry name" value="Glucose Oxidase, domain 3"/>
    <property type="match status" value="1"/>
</dbReference>
<dbReference type="PANTHER" id="PTHR11552">
    <property type="entry name" value="GLUCOSE-METHANOL-CHOLINE GMC OXIDOREDUCTASE"/>
    <property type="match status" value="1"/>
</dbReference>
<evidence type="ECO:0000256" key="4">
    <source>
        <dbReference type="ARBA" id="ARBA00022827"/>
    </source>
</evidence>
<reference evidence="7 8" key="1">
    <citation type="submission" date="2024-06" db="EMBL/GenBank/DDBJ databases">
        <title>A chromosome-level genome assembly of beet webworm, Loxostege sticticalis.</title>
        <authorList>
            <person name="Zhang Y."/>
        </authorList>
    </citation>
    <scope>NUCLEOTIDE SEQUENCE [LARGE SCALE GENOMIC DNA]</scope>
    <source>
        <strain evidence="7">AQ028</strain>
        <tissue evidence="7">Male pupae</tissue>
    </source>
</reference>
<name>A0ABD0SD59_LOXSC</name>
<organism evidence="7 8">
    <name type="scientific">Loxostege sticticalis</name>
    <name type="common">Beet webworm moth</name>
    <dbReference type="NCBI Taxonomy" id="481309"/>
    <lineage>
        <taxon>Eukaryota</taxon>
        <taxon>Metazoa</taxon>
        <taxon>Ecdysozoa</taxon>
        <taxon>Arthropoda</taxon>
        <taxon>Hexapoda</taxon>
        <taxon>Insecta</taxon>
        <taxon>Pterygota</taxon>
        <taxon>Neoptera</taxon>
        <taxon>Endopterygota</taxon>
        <taxon>Lepidoptera</taxon>
        <taxon>Glossata</taxon>
        <taxon>Ditrysia</taxon>
        <taxon>Pyraloidea</taxon>
        <taxon>Crambidae</taxon>
        <taxon>Pyraustinae</taxon>
        <taxon>Loxostege</taxon>
    </lineage>
</organism>
<dbReference type="PIRSF" id="PIRSF000137">
    <property type="entry name" value="Alcohol_oxidase"/>
    <property type="match status" value="1"/>
</dbReference>
<dbReference type="InterPro" id="IPR000172">
    <property type="entry name" value="GMC_OxRdtase_N"/>
</dbReference>
<dbReference type="PANTHER" id="PTHR11552:SF147">
    <property type="entry name" value="CHOLINE DEHYDROGENASE, MITOCHONDRIAL"/>
    <property type="match status" value="1"/>
</dbReference>
<dbReference type="SUPFAM" id="SSF51905">
    <property type="entry name" value="FAD/NAD(P)-binding domain"/>
    <property type="match status" value="1"/>
</dbReference>
<dbReference type="Gene3D" id="3.50.50.60">
    <property type="entry name" value="FAD/NAD(P)-binding domain"/>
    <property type="match status" value="1"/>
</dbReference>
<comment type="caution">
    <text evidence="7">The sequence shown here is derived from an EMBL/GenBank/DDBJ whole genome shotgun (WGS) entry which is preliminary data.</text>
</comment>
<dbReference type="EMBL" id="JBEDNZ010000023">
    <property type="protein sequence ID" value="KAL0811787.1"/>
    <property type="molecule type" value="Genomic_DNA"/>
</dbReference>
<gene>
    <name evidence="7" type="ORF">ABMA28_009217</name>
</gene>
<evidence type="ECO:0000256" key="2">
    <source>
        <dbReference type="ARBA" id="ARBA00010790"/>
    </source>
</evidence>
<keyword evidence="3" id="KW-0285">Flavoprotein</keyword>
<evidence type="ECO:0000259" key="6">
    <source>
        <dbReference type="PROSITE" id="PS00624"/>
    </source>
</evidence>
<evidence type="ECO:0000256" key="1">
    <source>
        <dbReference type="ARBA" id="ARBA00001974"/>
    </source>
</evidence>
<feature type="binding site" evidence="5">
    <location>
        <position position="127"/>
    </location>
    <ligand>
        <name>FAD</name>
        <dbReference type="ChEBI" id="CHEBI:57692"/>
    </ligand>
</feature>
<dbReference type="InterPro" id="IPR012132">
    <property type="entry name" value="GMC_OxRdtase"/>
</dbReference>
<evidence type="ECO:0000313" key="7">
    <source>
        <dbReference type="EMBL" id="KAL0811787.1"/>
    </source>
</evidence>
<feature type="domain" description="Glucose-methanol-choline oxidoreductase N-terminal" evidence="6">
    <location>
        <begin position="301"/>
        <end position="315"/>
    </location>
</feature>